<dbReference type="PROSITE" id="PS50048">
    <property type="entry name" value="ZN2_CY6_FUNGAL_2"/>
    <property type="match status" value="1"/>
</dbReference>
<dbReference type="SUPFAM" id="SSF57701">
    <property type="entry name" value="Zn2/Cys6 DNA-binding domain"/>
    <property type="match status" value="1"/>
</dbReference>
<dbReference type="Pfam" id="PF00172">
    <property type="entry name" value="Zn_clus"/>
    <property type="match status" value="1"/>
</dbReference>
<keyword evidence="3" id="KW-0238">DNA-binding</keyword>
<dbReference type="Pfam" id="PF04082">
    <property type="entry name" value="Fungal_trans"/>
    <property type="match status" value="1"/>
</dbReference>
<protein>
    <submittedName>
        <fullName evidence="8">Putative C6 transcription factor</fullName>
    </submittedName>
</protein>
<dbReference type="InterPro" id="IPR001138">
    <property type="entry name" value="Zn2Cys6_DnaBD"/>
</dbReference>
<feature type="region of interest" description="Disordered" evidence="6">
    <location>
        <begin position="1"/>
        <end position="42"/>
    </location>
</feature>
<feature type="compositionally biased region" description="Polar residues" evidence="6">
    <location>
        <begin position="735"/>
        <end position="744"/>
    </location>
</feature>
<dbReference type="CDD" id="cd00067">
    <property type="entry name" value="GAL4"/>
    <property type="match status" value="1"/>
</dbReference>
<keyword evidence="5" id="KW-0539">Nucleus</keyword>
<reference evidence="8 9" key="1">
    <citation type="journal article" date="2016" name="Genome Biol. Evol.">
        <title>Draft genome sequence of an aflatoxigenic Aspergillus species, A. bombycis.</title>
        <authorList>
            <person name="Moore G.G."/>
            <person name="Mack B.M."/>
            <person name="Beltz S.B."/>
            <person name="Gilbert M.K."/>
        </authorList>
    </citation>
    <scope>NUCLEOTIDE SEQUENCE [LARGE SCALE GENOMIC DNA]</scope>
    <source>
        <strain evidence="9">NRRL 26010</strain>
    </source>
</reference>
<dbReference type="InterPro" id="IPR050987">
    <property type="entry name" value="AtrR-like"/>
</dbReference>
<feature type="compositionally biased region" description="Basic and acidic residues" evidence="6">
    <location>
        <begin position="110"/>
        <end position="122"/>
    </location>
</feature>
<dbReference type="InterPro" id="IPR036864">
    <property type="entry name" value="Zn2-C6_fun-type_DNA-bd_sf"/>
</dbReference>
<accession>A0A1F8A5K9</accession>
<feature type="region of interest" description="Disordered" evidence="6">
    <location>
        <begin position="77"/>
        <end position="134"/>
    </location>
</feature>
<dbReference type="OrthoDB" id="6486656at2759"/>
<dbReference type="PANTHER" id="PTHR46910:SF8">
    <property type="entry name" value="ZN(II)2CYS6 TRANSCRIPTION FACTOR (EUROFUNG)"/>
    <property type="match status" value="1"/>
</dbReference>
<dbReference type="RefSeq" id="XP_022390362.1">
    <property type="nucleotide sequence ID" value="XM_022531817.1"/>
</dbReference>
<evidence type="ECO:0000313" key="8">
    <source>
        <dbReference type="EMBL" id="OGM46645.1"/>
    </source>
</evidence>
<dbReference type="GeneID" id="34448078"/>
<dbReference type="EMBL" id="LYCR01000030">
    <property type="protein sequence ID" value="OGM46645.1"/>
    <property type="molecule type" value="Genomic_DNA"/>
</dbReference>
<dbReference type="STRING" id="109264.A0A1F8A5K9"/>
<evidence type="ECO:0000256" key="6">
    <source>
        <dbReference type="SAM" id="MobiDB-lite"/>
    </source>
</evidence>
<comment type="caution">
    <text evidence="8">The sequence shown here is derived from an EMBL/GenBank/DDBJ whole genome shotgun (WGS) entry which is preliminary data.</text>
</comment>
<keyword evidence="2" id="KW-0805">Transcription regulation</keyword>
<dbReference type="GO" id="GO:0003677">
    <property type="term" value="F:DNA binding"/>
    <property type="evidence" value="ECO:0007669"/>
    <property type="project" value="UniProtKB-KW"/>
</dbReference>
<evidence type="ECO:0000256" key="2">
    <source>
        <dbReference type="ARBA" id="ARBA00023015"/>
    </source>
</evidence>
<keyword evidence="1" id="KW-0479">Metal-binding</keyword>
<keyword evidence="4" id="KW-0804">Transcription</keyword>
<organism evidence="8 9">
    <name type="scientific">Aspergillus bombycis</name>
    <dbReference type="NCBI Taxonomy" id="109264"/>
    <lineage>
        <taxon>Eukaryota</taxon>
        <taxon>Fungi</taxon>
        <taxon>Dikarya</taxon>
        <taxon>Ascomycota</taxon>
        <taxon>Pezizomycotina</taxon>
        <taxon>Eurotiomycetes</taxon>
        <taxon>Eurotiomycetidae</taxon>
        <taxon>Eurotiales</taxon>
        <taxon>Aspergillaceae</taxon>
        <taxon>Aspergillus</taxon>
    </lineage>
</organism>
<dbReference type="InterPro" id="IPR007219">
    <property type="entry name" value="XnlR_reg_dom"/>
</dbReference>
<dbReference type="SMART" id="SM00066">
    <property type="entry name" value="GAL4"/>
    <property type="match status" value="1"/>
</dbReference>
<evidence type="ECO:0000256" key="3">
    <source>
        <dbReference type="ARBA" id="ARBA00023125"/>
    </source>
</evidence>
<feature type="domain" description="Zn(2)-C6 fungal-type" evidence="7">
    <location>
        <begin position="44"/>
        <end position="71"/>
    </location>
</feature>
<name>A0A1F8A5K9_9EURO</name>
<evidence type="ECO:0000256" key="5">
    <source>
        <dbReference type="ARBA" id="ARBA00023242"/>
    </source>
</evidence>
<sequence>MASDPPSVEDLSDRRPRQISSDSPRTTRSKRHLRSSLPTRVSSACERCRLHKSRCDPFRPCTLCVRANVDCQALPAQQKDAVRNRVASRRTLRNSRRQSKPPRMGPAEQPPDREDSPRHEVEGPDANAPGADFLPADEHSARAAIDCGEAESAMGLARKICELGSQHIDERTTFAIPGYRASTSAPVAQSAVAGQRLPIASILGQPLPIGELMNELLEEYFDAIHWFSLVVYEPKFRRRLRSIEDGSAYPSQKPFLLLLAVMLGMAAWYRSQRNRDAEDTRDHWRQWSADLIKIVEADLVELMDQPSVTAVQTCILLGSHHVYHGRPNLSFALLGATIKMSQALGMHREPVQGEFGDIEERKRVWWTIYTWDRFASITYGRPLGINDKDCNLSMPADMLENPSFTTPGPGDNNNMICYSAYQRELNRLYLIASPALEAVFGSRTFRTSQQLTGNPYASLVKHATQELQRWRACLPAHLALDLERDYHPDGEPGSRAHALQSLSLQLTYDNVSSFSIGLYSHDKSTISPQPHGHRTAAATAVHPHPIRRLHPSSDLWMNAAVRTARVTEMPVLAQLATDSHLVAFLAINLFNAAIVLVVMALSEPLSDTAQVVKRTITRILRLQDLIGTRSALSKQSTTVLKNVVTMLLRRESEVIFGPITGFPQRLGHHVTQDPTSLGRMSVEDTLRLPLDGTIGLSDPIVGNHIRPDPGRAVRLNESLTTVHHVLPPGNDRSVHTLSGESSQTHPPPDENAESQFALQVPMDYGWDGAGAVPMGVEDPYLGNGESGMYWLWDMTWDGMGV</sequence>
<feature type="region of interest" description="Disordered" evidence="6">
    <location>
        <begin position="726"/>
        <end position="752"/>
    </location>
</feature>
<proteinExistence type="predicted"/>
<evidence type="ECO:0000313" key="9">
    <source>
        <dbReference type="Proteomes" id="UP000179179"/>
    </source>
</evidence>
<evidence type="ECO:0000256" key="1">
    <source>
        <dbReference type="ARBA" id="ARBA00022723"/>
    </source>
</evidence>
<evidence type="ECO:0000259" key="7">
    <source>
        <dbReference type="PROSITE" id="PS50048"/>
    </source>
</evidence>
<dbReference type="GO" id="GO:0008270">
    <property type="term" value="F:zinc ion binding"/>
    <property type="evidence" value="ECO:0007669"/>
    <property type="project" value="InterPro"/>
</dbReference>
<dbReference type="GO" id="GO:0006351">
    <property type="term" value="P:DNA-templated transcription"/>
    <property type="evidence" value="ECO:0007669"/>
    <property type="project" value="InterPro"/>
</dbReference>
<dbReference type="AlphaFoldDB" id="A0A1F8A5K9"/>
<dbReference type="PROSITE" id="PS00463">
    <property type="entry name" value="ZN2_CY6_FUNGAL_1"/>
    <property type="match status" value="1"/>
</dbReference>
<feature type="compositionally biased region" description="Basic residues" evidence="6">
    <location>
        <begin position="86"/>
        <end position="100"/>
    </location>
</feature>
<dbReference type="SMART" id="SM00906">
    <property type="entry name" value="Fungal_trans"/>
    <property type="match status" value="1"/>
</dbReference>
<dbReference type="PANTHER" id="PTHR46910">
    <property type="entry name" value="TRANSCRIPTION FACTOR PDR1"/>
    <property type="match status" value="1"/>
</dbReference>
<dbReference type="Proteomes" id="UP000179179">
    <property type="component" value="Unassembled WGS sequence"/>
</dbReference>
<dbReference type="Gene3D" id="4.10.240.10">
    <property type="entry name" value="Zn(2)-C6 fungal-type DNA-binding domain"/>
    <property type="match status" value="1"/>
</dbReference>
<evidence type="ECO:0000256" key="4">
    <source>
        <dbReference type="ARBA" id="ARBA00023163"/>
    </source>
</evidence>
<dbReference type="CDD" id="cd12148">
    <property type="entry name" value="fungal_TF_MHR"/>
    <property type="match status" value="1"/>
</dbReference>
<dbReference type="GO" id="GO:0000981">
    <property type="term" value="F:DNA-binding transcription factor activity, RNA polymerase II-specific"/>
    <property type="evidence" value="ECO:0007669"/>
    <property type="project" value="InterPro"/>
</dbReference>
<keyword evidence="9" id="KW-1185">Reference proteome</keyword>
<gene>
    <name evidence="8" type="ORF">ABOM_004688</name>
</gene>